<keyword evidence="1" id="KW-1133">Transmembrane helix</keyword>
<accession>A0ABR9F4X4</accession>
<keyword evidence="3" id="KW-1185">Reference proteome</keyword>
<dbReference type="Pfam" id="PF04246">
    <property type="entry name" value="RseC_MucC"/>
    <property type="match status" value="1"/>
</dbReference>
<dbReference type="EMBL" id="RRZD01000019">
    <property type="protein sequence ID" value="MBE0401545.1"/>
    <property type="molecule type" value="Genomic_DNA"/>
</dbReference>
<feature type="transmembrane region" description="Helical" evidence="1">
    <location>
        <begin position="89"/>
        <end position="111"/>
    </location>
</feature>
<keyword evidence="1" id="KW-0812">Transmembrane</keyword>
<dbReference type="Proteomes" id="UP001645039">
    <property type="component" value="Unassembled WGS sequence"/>
</dbReference>
<keyword evidence="1" id="KW-0472">Membrane</keyword>
<feature type="transmembrane region" description="Helical" evidence="1">
    <location>
        <begin position="117"/>
        <end position="140"/>
    </location>
</feature>
<evidence type="ECO:0000313" key="2">
    <source>
        <dbReference type="EMBL" id="MBE0401545.1"/>
    </source>
</evidence>
<gene>
    <name evidence="2" type="ORF">EI168_15760</name>
</gene>
<organism evidence="2 3">
    <name type="scientific">Halomonas casei</name>
    <dbReference type="NCBI Taxonomy" id="2742613"/>
    <lineage>
        <taxon>Bacteria</taxon>
        <taxon>Pseudomonadati</taxon>
        <taxon>Pseudomonadota</taxon>
        <taxon>Gammaproteobacteria</taxon>
        <taxon>Oceanospirillales</taxon>
        <taxon>Halomonadaceae</taxon>
        <taxon>Halomonas</taxon>
    </lineage>
</organism>
<dbReference type="RefSeq" id="WP_096280500.1">
    <property type="nucleotide sequence ID" value="NZ_CP189763.1"/>
</dbReference>
<reference evidence="2 3" key="1">
    <citation type="submission" date="2020-07" db="EMBL/GenBank/DDBJ databases">
        <title>Halophilic bacteria isolated from french cheeses.</title>
        <authorList>
            <person name="Kothe C.I."/>
            <person name="Farah-Kraiem B."/>
            <person name="Renault P."/>
            <person name="Dridi B."/>
        </authorList>
    </citation>
    <scope>NUCLEOTIDE SEQUENCE [LARGE SCALE GENOMIC DNA]</scope>
    <source>
        <strain evidence="2 3">FME1</strain>
    </source>
</reference>
<comment type="caution">
    <text evidence="2">The sequence shown here is derived from an EMBL/GenBank/DDBJ whole genome shotgun (WGS) entry which is preliminary data.</text>
</comment>
<sequence>MEAACASLLRVATIVAHVNGGLVVEVAAQEGCEQCARGRGCGVGLLARQRSRQLVVALPRAASVDTDQAVEQCYPLGQQVTISLPRTSVTLLAFFVYAFPLMAALLLAGLVPLVSTALWLAPLVFFATLIMCAISMKVLLRERSERFRPRLVC</sequence>
<name>A0ABR9F4X4_9GAMM</name>
<protein>
    <submittedName>
        <fullName evidence="2">SoxR reducing system RseC family protein</fullName>
    </submittedName>
</protein>
<proteinExistence type="predicted"/>
<evidence type="ECO:0000313" key="3">
    <source>
        <dbReference type="Proteomes" id="UP001645039"/>
    </source>
</evidence>
<evidence type="ECO:0000256" key="1">
    <source>
        <dbReference type="SAM" id="Phobius"/>
    </source>
</evidence>